<dbReference type="Proteomes" id="UP000003434">
    <property type="component" value="Unassembled WGS sequence"/>
</dbReference>
<feature type="domain" description="Prepilin type IV endopeptidase peptidase" evidence="2">
    <location>
        <begin position="5"/>
        <end position="96"/>
    </location>
</feature>
<keyword evidence="1" id="KW-0472">Membrane</keyword>
<dbReference type="InterPro" id="IPR000045">
    <property type="entry name" value="Prepilin_IV_endopep_pep"/>
</dbReference>
<evidence type="ECO:0000259" key="2">
    <source>
        <dbReference type="Pfam" id="PF01478"/>
    </source>
</evidence>
<evidence type="ECO:0000256" key="1">
    <source>
        <dbReference type="SAM" id="Phobius"/>
    </source>
</evidence>
<dbReference type="GO" id="GO:0004190">
    <property type="term" value="F:aspartic-type endopeptidase activity"/>
    <property type="evidence" value="ECO:0007669"/>
    <property type="project" value="InterPro"/>
</dbReference>
<proteinExistence type="predicted"/>
<dbReference type="AlphaFoldDB" id="E6LKG9"/>
<evidence type="ECO:0000313" key="4">
    <source>
        <dbReference type="Proteomes" id="UP000003434"/>
    </source>
</evidence>
<feature type="transmembrane region" description="Helical" evidence="1">
    <location>
        <begin position="70"/>
        <end position="93"/>
    </location>
</feature>
<feature type="transmembrane region" description="Helical" evidence="1">
    <location>
        <begin position="140"/>
        <end position="158"/>
    </location>
</feature>
<name>E6LKG9_9FIRM</name>
<keyword evidence="1" id="KW-0812">Transmembrane</keyword>
<feature type="transmembrane region" description="Helical" evidence="1">
    <location>
        <begin position="26"/>
        <end position="58"/>
    </location>
</feature>
<protein>
    <submittedName>
        <fullName evidence="3">Peptidase, A24 family</fullName>
    </submittedName>
</protein>
<accession>E6LKG9</accession>
<dbReference type="GO" id="GO:0016020">
    <property type="term" value="C:membrane"/>
    <property type="evidence" value="ECO:0007669"/>
    <property type="project" value="InterPro"/>
</dbReference>
<comment type="caution">
    <text evidence="3">The sequence shown here is derived from an EMBL/GenBank/DDBJ whole genome shotgun (WGS) entry which is preliminary data.</text>
</comment>
<feature type="transmembrane region" description="Helical" evidence="1">
    <location>
        <begin position="99"/>
        <end position="119"/>
    </location>
</feature>
<dbReference type="RefSeq" id="WP_008750225.1">
    <property type="nucleotide sequence ID" value="NZ_GL622296.1"/>
</dbReference>
<gene>
    <name evidence="3" type="ORF">HMPREF0381_0454</name>
</gene>
<dbReference type="Pfam" id="PF01478">
    <property type="entry name" value="Peptidase_A24"/>
    <property type="match status" value="1"/>
</dbReference>
<sequence>MVYYIVGSLLLFTTITDIFWRRIPNILILIYFGAGIFILHLDFLIRFIISLFIFSAFYRIRFFGAGDIKLFSLIIGFLGIYDGINMSVISLVLAGVGSLVYLIFSAQLITRFNILLNYCTRVLASGQVEKYSEYKLRDKHMIPVAPCFLAGFILWRCFC</sequence>
<keyword evidence="1" id="KW-1133">Transmembrane helix</keyword>
<reference evidence="3 4" key="1">
    <citation type="submission" date="2010-12" db="EMBL/GenBank/DDBJ databases">
        <authorList>
            <person name="Muzny D."/>
            <person name="Qin X."/>
            <person name="Deng J."/>
            <person name="Jiang H."/>
            <person name="Liu Y."/>
            <person name="Qu J."/>
            <person name="Song X.-Z."/>
            <person name="Zhang L."/>
            <person name="Thornton R."/>
            <person name="Coyle M."/>
            <person name="Francisco L."/>
            <person name="Jackson L."/>
            <person name="Javaid M."/>
            <person name="Korchina V."/>
            <person name="Kovar C."/>
            <person name="Mata R."/>
            <person name="Mathew T."/>
            <person name="Ngo R."/>
            <person name="Nguyen L."/>
            <person name="Nguyen N."/>
            <person name="Okwuonu G."/>
            <person name="Ongeri F."/>
            <person name="Pham C."/>
            <person name="Simmons D."/>
            <person name="Wilczek-Boney K."/>
            <person name="Hale W."/>
            <person name="Jakkamsetti A."/>
            <person name="Pham P."/>
            <person name="Ruth R."/>
            <person name="San Lucas F."/>
            <person name="Warren J."/>
            <person name="Zhang J."/>
            <person name="Zhao Z."/>
            <person name="Zhou C."/>
            <person name="Zhu D."/>
            <person name="Lee S."/>
            <person name="Bess C."/>
            <person name="Blankenburg K."/>
            <person name="Forbes L."/>
            <person name="Fu Q."/>
            <person name="Gubbala S."/>
            <person name="Hirani K."/>
            <person name="Jayaseelan J.C."/>
            <person name="Lara F."/>
            <person name="Munidasa M."/>
            <person name="Palculict T."/>
            <person name="Patil S."/>
            <person name="Pu L.-L."/>
            <person name="Saada N."/>
            <person name="Tang L."/>
            <person name="Weissenberger G."/>
            <person name="Zhu Y."/>
            <person name="Hemphill L."/>
            <person name="Shang Y."/>
            <person name="Youmans B."/>
            <person name="Ayvaz T."/>
            <person name="Ross M."/>
            <person name="Santibanez J."/>
            <person name="Aqrawi P."/>
            <person name="Gross S."/>
            <person name="Joshi V."/>
            <person name="Fowler G."/>
            <person name="Nazareth L."/>
            <person name="Reid J."/>
            <person name="Worley K."/>
            <person name="Petrosino J."/>
            <person name="Highlander S."/>
            <person name="Gibbs R."/>
        </authorList>
    </citation>
    <scope>NUCLEOTIDE SEQUENCE [LARGE SCALE GENOMIC DNA]</scope>
    <source>
        <strain evidence="3 4">DSM 3986</strain>
    </source>
</reference>
<dbReference type="eggNOG" id="ENOG5033JXW">
    <property type="taxonomic scope" value="Bacteria"/>
</dbReference>
<dbReference type="HOGENOM" id="CLU_057101_4_1_9"/>
<dbReference type="Gene3D" id="1.20.120.1220">
    <property type="match status" value="1"/>
</dbReference>
<organism evidence="3 4">
    <name type="scientific">Lachnoanaerobaculum saburreum DSM 3986</name>
    <dbReference type="NCBI Taxonomy" id="887325"/>
    <lineage>
        <taxon>Bacteria</taxon>
        <taxon>Bacillati</taxon>
        <taxon>Bacillota</taxon>
        <taxon>Clostridia</taxon>
        <taxon>Lachnospirales</taxon>
        <taxon>Lachnospiraceae</taxon>
        <taxon>Lachnoanaerobaculum</taxon>
    </lineage>
</organism>
<evidence type="ECO:0000313" key="3">
    <source>
        <dbReference type="EMBL" id="EFU77627.1"/>
    </source>
</evidence>
<dbReference type="EMBL" id="AEPW01000009">
    <property type="protein sequence ID" value="EFU77627.1"/>
    <property type="molecule type" value="Genomic_DNA"/>
</dbReference>